<feature type="transmembrane region" description="Helical" evidence="2">
    <location>
        <begin position="159"/>
        <end position="183"/>
    </location>
</feature>
<keyword evidence="2" id="KW-0812">Transmembrane</keyword>
<keyword evidence="4" id="KW-1185">Reference proteome</keyword>
<feature type="compositionally biased region" description="Low complexity" evidence="1">
    <location>
        <begin position="31"/>
        <end position="72"/>
    </location>
</feature>
<feature type="region of interest" description="Disordered" evidence="1">
    <location>
        <begin position="1"/>
        <end position="72"/>
    </location>
</feature>
<feature type="compositionally biased region" description="Low complexity" evidence="1">
    <location>
        <begin position="16"/>
        <end position="25"/>
    </location>
</feature>
<feature type="transmembrane region" description="Helical" evidence="2">
    <location>
        <begin position="190"/>
        <end position="214"/>
    </location>
</feature>
<dbReference type="EMBL" id="CP115965">
    <property type="protein sequence ID" value="WZW99888.1"/>
    <property type="molecule type" value="Genomic_DNA"/>
</dbReference>
<reference evidence="3 4" key="1">
    <citation type="journal article" date="2023" name="Environ Microbiome">
        <title>A coral-associated actinobacterium mitigates coral bleaching under heat stress.</title>
        <authorList>
            <person name="Li J."/>
            <person name="Zou Y."/>
            <person name="Li Q."/>
            <person name="Zhang J."/>
            <person name="Bourne D.G."/>
            <person name="Lyu Y."/>
            <person name="Liu C."/>
            <person name="Zhang S."/>
        </authorList>
    </citation>
    <scope>NUCLEOTIDE SEQUENCE [LARGE SCALE GENOMIC DNA]</scope>
    <source>
        <strain evidence="3 4">SCSIO 13291</strain>
    </source>
</reference>
<dbReference type="RefSeq" id="WP_342373370.1">
    <property type="nucleotide sequence ID" value="NZ_CP115965.1"/>
</dbReference>
<evidence type="ECO:0000313" key="3">
    <source>
        <dbReference type="EMBL" id="WZW99888.1"/>
    </source>
</evidence>
<evidence type="ECO:0000256" key="1">
    <source>
        <dbReference type="SAM" id="MobiDB-lite"/>
    </source>
</evidence>
<organism evidence="3 4">
    <name type="scientific">Propioniciclava soli</name>
    <dbReference type="NCBI Taxonomy" id="2775081"/>
    <lineage>
        <taxon>Bacteria</taxon>
        <taxon>Bacillati</taxon>
        <taxon>Actinomycetota</taxon>
        <taxon>Actinomycetes</taxon>
        <taxon>Propionibacteriales</taxon>
        <taxon>Propionibacteriaceae</taxon>
        <taxon>Propioniciclava</taxon>
    </lineage>
</organism>
<gene>
    <name evidence="3" type="ORF">PCC79_06785</name>
</gene>
<evidence type="ECO:0000313" key="4">
    <source>
        <dbReference type="Proteomes" id="UP001434337"/>
    </source>
</evidence>
<name>A0ABZ3CAX3_9ACTN</name>
<keyword evidence="2" id="KW-1133">Transmembrane helix</keyword>
<protein>
    <recommendedName>
        <fullName evidence="5">DUF4064 domain-containing protein</fullName>
    </recommendedName>
</protein>
<evidence type="ECO:0000256" key="2">
    <source>
        <dbReference type="SAM" id="Phobius"/>
    </source>
</evidence>
<feature type="transmembrane region" description="Helical" evidence="2">
    <location>
        <begin position="105"/>
        <end position="124"/>
    </location>
</feature>
<keyword evidence="2" id="KW-0472">Membrane</keyword>
<accession>A0ABZ3CAX3</accession>
<proteinExistence type="predicted"/>
<dbReference type="Proteomes" id="UP001434337">
    <property type="component" value="Chromosome"/>
</dbReference>
<evidence type="ECO:0008006" key="5">
    <source>
        <dbReference type="Google" id="ProtNLM"/>
    </source>
</evidence>
<sequence>MSSTPPAPEPRDGEAPQYPQQEYGQQGYGQQGYPQQGYDQQGYPQQGYGQQGYPQQGYGQQGYPQHGYPQQYAQQGYGYPQQGYAQGGWPEEPVPSTPSPMLGRIALGIVAAMTVLIAVVGWQFGAAFGNLILDIGVDAASTMSPNDPAVEQFAVDMSVWTLAGMVASFGGLAGWIMAIVAFVRRSARPLALFGIILGVLAPIVAFILMVLGMMPAMSAVS</sequence>